<keyword evidence="3" id="KW-1185">Reference proteome</keyword>
<dbReference type="RefSeq" id="WP_231331038.1">
    <property type="nucleotide sequence ID" value="NZ_CP059572.1"/>
</dbReference>
<dbReference type="Gene3D" id="3.30.70.1230">
    <property type="entry name" value="Nucleotide cyclase"/>
    <property type="match status" value="1"/>
</dbReference>
<evidence type="ECO:0000313" key="2">
    <source>
        <dbReference type="EMBL" id="QXJ25131.1"/>
    </source>
</evidence>
<protein>
    <submittedName>
        <fullName evidence="2">Tetratricopeptide repeat protein</fullName>
    </submittedName>
</protein>
<dbReference type="Pfam" id="PF13424">
    <property type="entry name" value="TPR_12"/>
    <property type="match status" value="2"/>
</dbReference>
<dbReference type="InterPro" id="IPR029787">
    <property type="entry name" value="Nucleotide_cyclase"/>
</dbReference>
<dbReference type="SUPFAM" id="SSF52540">
    <property type="entry name" value="P-loop containing nucleoside triphosphate hydrolases"/>
    <property type="match status" value="1"/>
</dbReference>
<dbReference type="InterPro" id="IPR019734">
    <property type="entry name" value="TPR_rpt"/>
</dbReference>
<dbReference type="Pfam" id="PF13374">
    <property type="entry name" value="TPR_10"/>
    <property type="match status" value="1"/>
</dbReference>
<dbReference type="InterPro" id="IPR011990">
    <property type="entry name" value="TPR-like_helical_dom_sf"/>
</dbReference>
<dbReference type="InterPro" id="IPR027417">
    <property type="entry name" value="P-loop_NTPase"/>
</dbReference>
<evidence type="ECO:0000313" key="3">
    <source>
        <dbReference type="Proteomes" id="UP001049518"/>
    </source>
</evidence>
<dbReference type="SUPFAM" id="SSF48452">
    <property type="entry name" value="TPR-like"/>
    <property type="match status" value="2"/>
</dbReference>
<dbReference type="Gene3D" id="1.25.40.10">
    <property type="entry name" value="Tetratricopeptide repeat domain"/>
    <property type="match status" value="2"/>
</dbReference>
<organism evidence="2 3">
    <name type="scientific">Actinomadura graeca</name>
    <dbReference type="NCBI Taxonomy" id="2750812"/>
    <lineage>
        <taxon>Bacteria</taxon>
        <taxon>Bacillati</taxon>
        <taxon>Actinomycetota</taxon>
        <taxon>Actinomycetes</taxon>
        <taxon>Streptosporangiales</taxon>
        <taxon>Thermomonosporaceae</taxon>
        <taxon>Actinomadura</taxon>
    </lineage>
</organism>
<feature type="region of interest" description="Disordered" evidence="1">
    <location>
        <begin position="194"/>
        <end position="216"/>
    </location>
</feature>
<dbReference type="Gene3D" id="3.40.50.300">
    <property type="entry name" value="P-loop containing nucleotide triphosphate hydrolases"/>
    <property type="match status" value="1"/>
</dbReference>
<proteinExistence type="predicted"/>
<dbReference type="PRINTS" id="PR00364">
    <property type="entry name" value="DISEASERSIST"/>
</dbReference>
<dbReference type="Proteomes" id="UP001049518">
    <property type="component" value="Chromosome"/>
</dbReference>
<reference evidence="2" key="1">
    <citation type="submission" date="2020-07" db="EMBL/GenBank/DDBJ databases">
        <authorList>
            <person name="Tarantini F.S."/>
            <person name="Hong K.W."/>
            <person name="Chan K.G."/>
        </authorList>
    </citation>
    <scope>NUCLEOTIDE SEQUENCE</scope>
    <source>
        <strain evidence="2">32-07</strain>
    </source>
</reference>
<dbReference type="EMBL" id="CP059572">
    <property type="protein sequence ID" value="QXJ25131.1"/>
    <property type="molecule type" value="Genomic_DNA"/>
</dbReference>
<dbReference type="SMART" id="SM00028">
    <property type="entry name" value="TPR"/>
    <property type="match status" value="6"/>
</dbReference>
<name>A0ABX8R209_9ACTN</name>
<dbReference type="PANTHER" id="PTHR47691">
    <property type="entry name" value="REGULATOR-RELATED"/>
    <property type="match status" value="1"/>
</dbReference>
<accession>A0ABX8R209</accession>
<evidence type="ECO:0000256" key="1">
    <source>
        <dbReference type="SAM" id="MobiDB-lite"/>
    </source>
</evidence>
<sequence>MSTVHRSIVCADIEGFGDPLRSDADRVVVRGGLYEALSKAFDGSAVPWDDCYREDRGDGALVLVSSEIPRKVLVTDLPILLAKELAAYNQECEWQARIRLRIAMNAGHIQYDEHGVVGSAINLTFRILNAEPFKQALACSSGLLALAVSNSFYAEVVRHERRSSPFSYRRARVLEKETKTDAWVCLPDRPFPDDADPATLPPLPTPRPVNDNWSPPRQLPADTAHFTGRDDELSRLLHLAADGRRPAGVAAISAIDGMAGIGKTALAVHAAHLLADRFDDGCLFLDLHGHTDSVDPVSPEDALERLLRALGVPGERIPHDVHERAALYRSRLAGTRTLIVLDNASGAEQVRPLLPGEAECLVLVTSRRRLISLDEALPISLDVLAPADGLAVLVAGASPRRIGADEIDAARRVVDLCGRLPLAVRIAAAHLRSRPAWTVTYLAGRLAEHRGALTVLNDRERDVAAAFALSYRALTPDQRRMFRRLGLHPGADADVHAAASLAGTTAEQARRLCEDLLDVHLLHQPALGRYRYHDLTRAFAAETVAAEESPDRCRAALTRLFDHYLGTAAAAMDVLYPAEKDRRPRVPAAETPGAPVDEPAAALAWLDAERPNLVAVCAHAAAHGLPEHATRLAATLFRYLDIGGHLTDAENLYGHARRAAAASGDRGGEAHLLTSLGGVHWYQGRYERADQIVQEALAIFEATGDRYGQARALSSLGIVHWRQGRYRRAADGNRRALALYREIGDLPGQARALGNLGLVRWRQGAYAEAVSALWEALARNRGLGDRRGEARMLGNLGNVHHHEGRYTQAADHHLRALALYREIGDRIGEADALTNLGLPVRRQGRPRRAADHHLRALALFHEHGDRNGQARALNGLGETLHDLGHDGRARVQHELALAIALETGDRYELARAHTGLAVIHLGAPASGHDRDHARHHARQALAIYTDLDVPEARDVQALLKGDHPTDTATEPP</sequence>
<gene>
    <name evidence="2" type="ORF">AGRA3207_006581</name>
</gene>
<dbReference type="PANTHER" id="PTHR47691:SF3">
    <property type="entry name" value="HTH-TYPE TRANSCRIPTIONAL REGULATOR RV0890C-RELATED"/>
    <property type="match status" value="1"/>
</dbReference>